<dbReference type="PANTHER" id="PTHR11071">
    <property type="entry name" value="PEPTIDYL-PROLYL CIS-TRANS ISOMERASE"/>
    <property type="match status" value="1"/>
</dbReference>
<dbReference type="EC" id="5.2.1.8" evidence="1"/>
<evidence type="ECO:0000256" key="1">
    <source>
        <dbReference type="RuleBase" id="RU363019"/>
    </source>
</evidence>
<comment type="function">
    <text evidence="1">PPIases accelerate the folding of proteins. It catalyzes the cis-trans isomerization of proline imidic peptide bonds in oligopeptides.</text>
</comment>
<dbReference type="PANTHER" id="PTHR11071:SF561">
    <property type="entry name" value="PEPTIDYL-PROLYL CIS-TRANS ISOMERASE D-RELATED"/>
    <property type="match status" value="1"/>
</dbReference>
<name>A0A811YAP8_NYCPR</name>
<dbReference type="PRINTS" id="PR00153">
    <property type="entry name" value="CSAPPISMRASE"/>
</dbReference>
<dbReference type="AlphaFoldDB" id="A0A811YAP8"/>
<comment type="catalytic activity">
    <reaction evidence="1">
        <text>[protein]-peptidylproline (omega=180) = [protein]-peptidylproline (omega=0)</text>
        <dbReference type="Rhea" id="RHEA:16237"/>
        <dbReference type="Rhea" id="RHEA-COMP:10747"/>
        <dbReference type="Rhea" id="RHEA-COMP:10748"/>
        <dbReference type="ChEBI" id="CHEBI:83833"/>
        <dbReference type="ChEBI" id="CHEBI:83834"/>
        <dbReference type="EC" id="5.2.1.8"/>
    </reaction>
</comment>
<keyword evidence="1" id="KW-0413">Isomerase</keyword>
<dbReference type="GO" id="GO:0016018">
    <property type="term" value="F:cyclosporin A binding"/>
    <property type="evidence" value="ECO:0007669"/>
    <property type="project" value="TreeGrafter"/>
</dbReference>
<dbReference type="InterPro" id="IPR002130">
    <property type="entry name" value="Cyclophilin-type_PPIase_dom"/>
</dbReference>
<protein>
    <recommendedName>
        <fullName evidence="1">Peptidyl-prolyl cis-trans isomerase</fullName>
        <shortName evidence="1">PPIase</shortName>
        <ecNumber evidence="1">5.2.1.8</ecNumber>
    </recommendedName>
</protein>
<gene>
    <name evidence="4" type="ORF">NYPRO_LOCUS4186</name>
</gene>
<feature type="region of interest" description="Disordered" evidence="2">
    <location>
        <begin position="1"/>
        <end position="45"/>
    </location>
</feature>
<dbReference type="GO" id="GO:0003755">
    <property type="term" value="F:peptidyl-prolyl cis-trans isomerase activity"/>
    <property type="evidence" value="ECO:0007669"/>
    <property type="project" value="UniProtKB-UniRule"/>
</dbReference>
<proteinExistence type="inferred from homology"/>
<dbReference type="InterPro" id="IPR029000">
    <property type="entry name" value="Cyclophilin-like_dom_sf"/>
</dbReference>
<dbReference type="GO" id="GO:0005739">
    <property type="term" value="C:mitochondrion"/>
    <property type="evidence" value="ECO:0007669"/>
    <property type="project" value="TreeGrafter"/>
</dbReference>
<accession>A0A811YAP8</accession>
<feature type="domain" description="PPIase cyclophilin-type" evidence="3">
    <location>
        <begin position="84"/>
        <end position="151"/>
    </location>
</feature>
<dbReference type="GO" id="GO:0006457">
    <property type="term" value="P:protein folding"/>
    <property type="evidence" value="ECO:0007669"/>
    <property type="project" value="TreeGrafter"/>
</dbReference>
<dbReference type="Pfam" id="PF00160">
    <property type="entry name" value="Pro_isomerase"/>
    <property type="match status" value="1"/>
</dbReference>
<dbReference type="EMBL" id="CAJHUB010000662">
    <property type="protein sequence ID" value="CAD7671391.1"/>
    <property type="molecule type" value="Genomic_DNA"/>
</dbReference>
<evidence type="ECO:0000256" key="2">
    <source>
        <dbReference type="SAM" id="MobiDB-lite"/>
    </source>
</evidence>
<comment type="caution">
    <text evidence="4">The sequence shown here is derived from an EMBL/GenBank/DDBJ whole genome shotgun (WGS) entry which is preliminary data.</text>
</comment>
<evidence type="ECO:0000313" key="4">
    <source>
        <dbReference type="EMBL" id="CAD7671391.1"/>
    </source>
</evidence>
<sequence length="172" mass="18419">MKKGHIGSDHDFRVLGLSPESGSLLSREPASPSPPSPSNPAHTLGRCRKGLVKSSGVQGPQDREKAGGRIHMLLRLDVVAVTAGLLSMANSGPNTNGSQFFLMCDKTDSLDGKHVVFGEVTEGLDVLRQIEAQGSKDGKPQQKVIIANCGEYVLSKSDHQAARRARSYLNYP</sequence>
<dbReference type="Proteomes" id="UP000645828">
    <property type="component" value="Unassembled WGS sequence"/>
</dbReference>
<feature type="compositionally biased region" description="Low complexity" evidence="2">
    <location>
        <begin position="15"/>
        <end position="30"/>
    </location>
</feature>
<keyword evidence="5" id="KW-1185">Reference proteome</keyword>
<dbReference type="Gene3D" id="2.40.100.10">
    <property type="entry name" value="Cyclophilin-like"/>
    <property type="match status" value="1"/>
</dbReference>
<dbReference type="SUPFAM" id="SSF50891">
    <property type="entry name" value="Cyclophilin-like"/>
    <property type="match status" value="1"/>
</dbReference>
<keyword evidence="1" id="KW-0697">Rotamase</keyword>
<evidence type="ECO:0000313" key="5">
    <source>
        <dbReference type="Proteomes" id="UP000645828"/>
    </source>
</evidence>
<dbReference type="PROSITE" id="PS50072">
    <property type="entry name" value="CSA_PPIASE_2"/>
    <property type="match status" value="1"/>
</dbReference>
<organism evidence="4 5">
    <name type="scientific">Nyctereutes procyonoides</name>
    <name type="common">Raccoon dog</name>
    <name type="synonym">Canis procyonoides</name>
    <dbReference type="NCBI Taxonomy" id="34880"/>
    <lineage>
        <taxon>Eukaryota</taxon>
        <taxon>Metazoa</taxon>
        <taxon>Chordata</taxon>
        <taxon>Craniata</taxon>
        <taxon>Vertebrata</taxon>
        <taxon>Euteleostomi</taxon>
        <taxon>Mammalia</taxon>
        <taxon>Eutheria</taxon>
        <taxon>Laurasiatheria</taxon>
        <taxon>Carnivora</taxon>
        <taxon>Caniformia</taxon>
        <taxon>Canidae</taxon>
        <taxon>Nyctereutes</taxon>
    </lineage>
</organism>
<feature type="compositionally biased region" description="Basic and acidic residues" evidence="2">
    <location>
        <begin position="1"/>
        <end position="13"/>
    </location>
</feature>
<reference evidence="4" key="1">
    <citation type="submission" date="2020-12" db="EMBL/GenBank/DDBJ databases">
        <authorList>
            <consortium name="Molecular Ecology Group"/>
        </authorList>
    </citation>
    <scope>NUCLEOTIDE SEQUENCE</scope>
    <source>
        <strain evidence="4">TBG_1078</strain>
    </source>
</reference>
<evidence type="ECO:0000259" key="3">
    <source>
        <dbReference type="PROSITE" id="PS50072"/>
    </source>
</evidence>
<comment type="similarity">
    <text evidence="1">Belongs to the cyclophilin-type PPIase family.</text>
</comment>